<dbReference type="Proteomes" id="UP000469734">
    <property type="component" value="Unassembled WGS sequence"/>
</dbReference>
<proteinExistence type="predicted"/>
<dbReference type="EMBL" id="WWCR01000032">
    <property type="protein sequence ID" value="MYM75082.1"/>
    <property type="molecule type" value="Genomic_DNA"/>
</dbReference>
<reference evidence="3 4" key="1">
    <citation type="submission" date="2019-12" db="EMBL/GenBank/DDBJ databases">
        <title>Novel species isolated from a subtropical stream in China.</title>
        <authorList>
            <person name="Lu H."/>
        </authorList>
    </citation>
    <scope>NUCLEOTIDE SEQUENCE [LARGE SCALE GENOMIC DNA]</scope>
    <source>
        <strain evidence="3 4">FT134W</strain>
    </source>
</reference>
<dbReference type="Pfam" id="PF07811">
    <property type="entry name" value="TadE"/>
    <property type="match status" value="1"/>
</dbReference>
<keyword evidence="1" id="KW-0812">Transmembrane</keyword>
<evidence type="ECO:0000259" key="2">
    <source>
        <dbReference type="Pfam" id="PF07811"/>
    </source>
</evidence>
<feature type="domain" description="TadE-like" evidence="2">
    <location>
        <begin position="14"/>
        <end position="55"/>
    </location>
</feature>
<dbReference type="AlphaFoldDB" id="A0A7X4KJA1"/>
<accession>A0A7X4KJA1</accession>
<keyword evidence="1" id="KW-1133">Transmembrane helix</keyword>
<dbReference type="RefSeq" id="WP_161051861.1">
    <property type="nucleotide sequence ID" value="NZ_WWCR01000032.1"/>
</dbReference>
<organism evidence="3 4">
    <name type="scientific">Duganella margarita</name>
    <dbReference type="NCBI Taxonomy" id="2692170"/>
    <lineage>
        <taxon>Bacteria</taxon>
        <taxon>Pseudomonadati</taxon>
        <taxon>Pseudomonadota</taxon>
        <taxon>Betaproteobacteria</taxon>
        <taxon>Burkholderiales</taxon>
        <taxon>Oxalobacteraceae</taxon>
        <taxon>Telluria group</taxon>
        <taxon>Duganella</taxon>
    </lineage>
</organism>
<evidence type="ECO:0000313" key="3">
    <source>
        <dbReference type="EMBL" id="MYM75082.1"/>
    </source>
</evidence>
<evidence type="ECO:0000313" key="4">
    <source>
        <dbReference type="Proteomes" id="UP000469734"/>
    </source>
</evidence>
<sequence length="209" mass="22498">MTRRRFHARLRQAGIATVELALLAPILVVILLSLIDIARAMQANMILINLSREGANLAQRGKLSLADNSQTIIGQVAASAPPLDMNHLGMIYITRIMGSGTGSASRSLVLEQYRWDDSVNNRGFRVSGYTPASKVWTCGNWASGVAGTCVVPSGANAPAVSLMSGTLNDGEVIYVVETFYKFDMLFGIFKFGTLSTSSIGPNLYSMTVF</sequence>
<feature type="transmembrane region" description="Helical" evidence="1">
    <location>
        <begin position="12"/>
        <end position="35"/>
    </location>
</feature>
<name>A0A7X4KJA1_9BURK</name>
<evidence type="ECO:0000256" key="1">
    <source>
        <dbReference type="SAM" id="Phobius"/>
    </source>
</evidence>
<dbReference type="InterPro" id="IPR012495">
    <property type="entry name" value="TadE-like_dom"/>
</dbReference>
<keyword evidence="1" id="KW-0472">Membrane</keyword>
<comment type="caution">
    <text evidence="3">The sequence shown here is derived from an EMBL/GenBank/DDBJ whole genome shotgun (WGS) entry which is preliminary data.</text>
</comment>
<gene>
    <name evidence="3" type="ORF">GTP56_23210</name>
</gene>
<protein>
    <submittedName>
        <fullName evidence="3">Pilus assembly protein</fullName>
    </submittedName>
</protein>